<keyword evidence="4" id="KW-1185">Reference proteome</keyword>
<proteinExistence type="evidence at transcript level"/>
<accession>Q5PT52</accession>
<gene>
    <name evidence="2 3" type="primary">Slc10a7</name>
    <name evidence="1" type="synonym">P7</name>
</gene>
<dbReference type="MGI" id="MGI:1924025">
    <property type="gene designation" value="Slc10a7"/>
</dbReference>
<reference evidence="2" key="4">
    <citation type="submission" date="2025-05" db="UniProtKB">
        <authorList>
            <consortium name="Ensembl"/>
        </authorList>
    </citation>
    <scope>IDENTIFICATION</scope>
    <source>
        <strain evidence="2">C57BL/6J</strain>
    </source>
</reference>
<dbReference type="ExpressionAtlas" id="Q5PT52">
    <property type="expression patterns" value="baseline and differential"/>
</dbReference>
<evidence type="ECO:0000313" key="1">
    <source>
        <dbReference type="EMBL" id="AAV80710.1"/>
    </source>
</evidence>
<reference evidence="2 4" key="2">
    <citation type="journal article" date="2009" name="PLoS Biol.">
        <title>Lineage-specific biology revealed by a finished genome assembly of the mouse.</title>
        <authorList>
            <consortium name="Mouse Genome Sequencing Consortium"/>
            <person name="Church D.M."/>
            <person name="Goodstadt L."/>
            <person name="Hillier L.W."/>
            <person name="Zody M.C."/>
            <person name="Goldstein S."/>
            <person name="She X."/>
            <person name="Bult C.J."/>
            <person name="Agarwala R."/>
            <person name="Cherry J.L."/>
            <person name="DiCuccio M."/>
            <person name="Hlavina W."/>
            <person name="Kapustin Y."/>
            <person name="Meric P."/>
            <person name="Maglott D."/>
            <person name="Birtle Z."/>
            <person name="Marques A.C."/>
            <person name="Graves T."/>
            <person name="Zhou S."/>
            <person name="Teague B."/>
            <person name="Potamousis K."/>
            <person name="Churas C."/>
            <person name="Place M."/>
            <person name="Herschleb J."/>
            <person name="Runnheim R."/>
            <person name="Forrest D."/>
            <person name="Amos-Landgraf J."/>
            <person name="Schwartz D.C."/>
            <person name="Cheng Z."/>
            <person name="Lindblad-Toh K."/>
            <person name="Eichler E.E."/>
            <person name="Ponting C.P."/>
        </authorList>
    </citation>
    <scope>NUCLEOTIDE SEQUENCE [LARGE SCALE GENOMIC DNA]</scope>
    <source>
        <strain evidence="2 4">C57BL/6J</strain>
    </source>
</reference>
<organism evidence="1">
    <name type="scientific">Mus musculus</name>
    <name type="common">Mouse</name>
    <dbReference type="NCBI Taxonomy" id="10090"/>
    <lineage>
        <taxon>Eukaryota</taxon>
        <taxon>Metazoa</taxon>
        <taxon>Chordata</taxon>
        <taxon>Craniata</taxon>
        <taxon>Vertebrata</taxon>
        <taxon>Euteleostomi</taxon>
        <taxon>Mammalia</taxon>
        <taxon>Eutheria</taxon>
        <taxon>Euarchontoglires</taxon>
        <taxon>Glires</taxon>
        <taxon>Rodentia</taxon>
        <taxon>Myomorpha</taxon>
        <taxon>Muroidea</taxon>
        <taxon>Muridae</taxon>
        <taxon>Murinae</taxon>
        <taxon>Mus</taxon>
        <taxon>Mus</taxon>
    </lineage>
</organism>
<dbReference type="AlphaFoldDB" id="Q5PT52"/>
<sequence>MRLLERARKEWFMVGIVVAIGAAKLEPSVGVNGGADQRTGAPETASFHPNLHTCLLPSSNMALSSALISHIHQRVAFKRSADSRLHATPCVFCRDFNQGSWWK</sequence>
<evidence type="ECO:0000313" key="2">
    <source>
        <dbReference type="Ensembl" id="ENSMUSP00000147826.2"/>
    </source>
</evidence>
<dbReference type="Antibodypedia" id="27520">
    <property type="antibodies" value="91 antibodies from 21 providers"/>
</dbReference>
<reference evidence="1" key="1">
    <citation type="journal article" date="2007" name="Eur. J. Cell Biol.">
        <title>Molecular and phylogenetic characterization of a novel putative membrane transporter (SLC10A7), conserved in vertebrates and bacteria.</title>
        <authorList>
            <person name="Godoy J.R."/>
            <person name="Fernandes C."/>
            <person name="Doring B."/>
            <person name="Beuerlein K."/>
            <person name="Petzinger E."/>
            <person name="Geyer J."/>
        </authorList>
    </citation>
    <scope>NUCLEOTIDE SEQUENCE</scope>
    <source>
        <strain evidence="1">C57BL/6J</strain>
        <tissue evidence="1">Liver</tissue>
    </source>
</reference>
<reference evidence="2" key="3">
    <citation type="journal article" date="2011" name="PLoS Biol.">
        <title>Modernizing reference genome assemblies.</title>
        <authorList>
            <person name="Church D.M."/>
            <person name="Schneider V.A."/>
            <person name="Graves T."/>
            <person name="Auger K."/>
            <person name="Cunningham F."/>
            <person name="Bouk N."/>
            <person name="Chen H.C."/>
            <person name="Agarwala R."/>
            <person name="McLaren W.M."/>
            <person name="Ritchie G.R."/>
            <person name="Albracht D."/>
            <person name="Kremitzki M."/>
            <person name="Rock S."/>
            <person name="Kotkiewicz H."/>
            <person name="Kremitzki C."/>
            <person name="Wollam A."/>
            <person name="Trani L."/>
            <person name="Fulton L."/>
            <person name="Fulton R."/>
            <person name="Matthews L."/>
            <person name="Whitehead S."/>
            <person name="Chow W."/>
            <person name="Torrance J."/>
            <person name="Dunn M."/>
            <person name="Harden G."/>
            <person name="Threadgold G."/>
            <person name="Wood J."/>
            <person name="Collins J."/>
            <person name="Heath P."/>
            <person name="Griffiths G."/>
            <person name="Pelan S."/>
            <person name="Grafham D."/>
            <person name="Eichler E.E."/>
            <person name="Weinstock G."/>
            <person name="Mardis E.R."/>
            <person name="Wilson R.K."/>
            <person name="Howe K."/>
            <person name="Flicek P."/>
            <person name="Hubbard T."/>
        </authorList>
    </citation>
    <scope>NUCLEOTIDE SEQUENCE [LARGE SCALE GENOMIC DNA]</scope>
    <source>
        <strain evidence="2">C57BL/6J</strain>
    </source>
</reference>
<dbReference type="EMBL" id="AY825927">
    <property type="protein sequence ID" value="AAV80710.1"/>
    <property type="molecule type" value="mRNA"/>
</dbReference>
<name>Q5PT52_MOUSE</name>
<protein>
    <submittedName>
        <fullName evidence="2">Solute carrier family 10 (sodium/bile acid cotransporter family), member 7</fullName>
    </submittedName>
    <submittedName>
        <fullName evidence="1">p7 isoform b</fullName>
    </submittedName>
</protein>
<dbReference type="Bgee" id="ENSMUSG00000031684">
    <property type="expression patterns" value="Expressed in humerus cartilage element and 223 other cell types or tissues"/>
</dbReference>
<dbReference type="GeneTree" id="ENSGT00390000011932"/>
<evidence type="ECO:0000313" key="3">
    <source>
        <dbReference type="MGI" id="MGI:1924025"/>
    </source>
</evidence>
<dbReference type="AGR" id="MGI:1924025"/>
<dbReference type="VEuPathDB" id="HostDB:ENSMUSG00000031684"/>
<dbReference type="Ensembl" id="ENSMUST00000210515.2">
    <property type="protein sequence ID" value="ENSMUSP00000147826.2"/>
    <property type="gene ID" value="ENSMUSG00000031684.12"/>
</dbReference>
<evidence type="ECO:0000313" key="4">
    <source>
        <dbReference type="Proteomes" id="UP000000589"/>
    </source>
</evidence>
<dbReference type="Proteomes" id="UP000000589">
    <property type="component" value="Chromosome 8"/>
</dbReference>